<keyword evidence="2" id="KW-1185">Reference proteome</keyword>
<reference evidence="1 2" key="1">
    <citation type="journal article" date="2011" name="J. Bacteriol.">
        <title>Genome sequence of the verrucomicrobium Opitutus terrae PB90-1, an abundant inhabitant of rice paddy soil ecosystems.</title>
        <authorList>
            <person name="van Passel M.W."/>
            <person name="Kant R."/>
            <person name="Palva A."/>
            <person name="Copeland A."/>
            <person name="Lucas S."/>
            <person name="Lapidus A."/>
            <person name="Glavina del Rio T."/>
            <person name="Pitluck S."/>
            <person name="Goltsman E."/>
            <person name="Clum A."/>
            <person name="Sun H."/>
            <person name="Schmutz J."/>
            <person name="Larimer F.W."/>
            <person name="Land M.L."/>
            <person name="Hauser L."/>
            <person name="Kyrpides N."/>
            <person name="Mikhailova N."/>
            <person name="Richardson P.P."/>
            <person name="Janssen P.H."/>
            <person name="de Vos W.M."/>
            <person name="Smidt H."/>
        </authorList>
    </citation>
    <scope>NUCLEOTIDE SEQUENCE [LARGE SCALE GENOMIC DNA]</scope>
    <source>
        <strain evidence="2">DSM 11246 / JCM 15787 / PB90-1</strain>
    </source>
</reference>
<evidence type="ECO:0000313" key="2">
    <source>
        <dbReference type="Proteomes" id="UP000007013"/>
    </source>
</evidence>
<evidence type="ECO:0000313" key="1">
    <source>
        <dbReference type="EMBL" id="ACB76723.1"/>
    </source>
</evidence>
<dbReference type="AlphaFoldDB" id="B1ZV56"/>
<dbReference type="OrthoDB" id="195871at2"/>
<dbReference type="KEGG" id="ote:Oter_3446"/>
<dbReference type="HOGENOM" id="CLU_099764_0_0_0"/>
<sequence>MARIQLNSALKAIQGGIDNWIYRLRGGRVIIGPRVAPADPQSAAQVQARNRFKLAAAYARSTTPDAVYEQAARENGWTPFIVMMADYLRPPEVDLINLSGYHGAIGDPITVGARDDVSVTAVNVAIRNADLSVLEEGAATLVNGMWVYTATTARTSGQTVSIAATAVDRPGHTGTLSETWTMP</sequence>
<protein>
    <submittedName>
        <fullName evidence="1">Uncharacterized protein</fullName>
    </submittedName>
</protein>
<name>B1ZV56_OPITP</name>
<gene>
    <name evidence="1" type="ordered locus">Oter_3446</name>
</gene>
<dbReference type="eggNOG" id="ENOG5031D0J">
    <property type="taxonomic scope" value="Bacteria"/>
</dbReference>
<proteinExistence type="predicted"/>
<dbReference type="RefSeq" id="WP_012376252.1">
    <property type="nucleotide sequence ID" value="NC_010571.1"/>
</dbReference>
<dbReference type="Proteomes" id="UP000007013">
    <property type="component" value="Chromosome"/>
</dbReference>
<organism evidence="1 2">
    <name type="scientific">Opitutus terrae (strain DSM 11246 / JCM 15787 / PB90-1)</name>
    <dbReference type="NCBI Taxonomy" id="452637"/>
    <lineage>
        <taxon>Bacteria</taxon>
        <taxon>Pseudomonadati</taxon>
        <taxon>Verrucomicrobiota</taxon>
        <taxon>Opitutia</taxon>
        <taxon>Opitutales</taxon>
        <taxon>Opitutaceae</taxon>
        <taxon>Opitutus</taxon>
    </lineage>
</organism>
<accession>B1ZV56</accession>
<dbReference type="EMBL" id="CP001032">
    <property type="protein sequence ID" value="ACB76723.1"/>
    <property type="molecule type" value="Genomic_DNA"/>
</dbReference>